<reference evidence="1 2" key="1">
    <citation type="submission" date="2020-07" db="EMBL/GenBank/DDBJ databases">
        <authorList>
            <person name="Feng X."/>
        </authorList>
    </citation>
    <scope>NUCLEOTIDE SEQUENCE [LARGE SCALE GENOMIC DNA]</scope>
    <source>
        <strain evidence="1 2">JCM23202</strain>
    </source>
</reference>
<dbReference type="AlphaFoldDB" id="A0A7X1E9V9"/>
<protein>
    <submittedName>
        <fullName evidence="1">Uncharacterized protein</fullName>
    </submittedName>
</protein>
<name>A0A7X1E9V9_9BACT</name>
<dbReference type="RefSeq" id="WP_185662104.1">
    <property type="nucleotide sequence ID" value="NZ_CAWPOO010000013.1"/>
</dbReference>
<dbReference type="Proteomes" id="UP000526501">
    <property type="component" value="Unassembled WGS sequence"/>
</dbReference>
<organism evidence="1 2">
    <name type="scientific">Pelagicoccus albus</name>
    <dbReference type="NCBI Taxonomy" id="415222"/>
    <lineage>
        <taxon>Bacteria</taxon>
        <taxon>Pseudomonadati</taxon>
        <taxon>Verrucomicrobiota</taxon>
        <taxon>Opitutia</taxon>
        <taxon>Puniceicoccales</taxon>
        <taxon>Pelagicoccaceae</taxon>
        <taxon>Pelagicoccus</taxon>
    </lineage>
</organism>
<evidence type="ECO:0000313" key="1">
    <source>
        <dbReference type="EMBL" id="MBC2608255.1"/>
    </source>
</evidence>
<comment type="caution">
    <text evidence="1">The sequence shown here is derived from an EMBL/GenBank/DDBJ whole genome shotgun (WGS) entry which is preliminary data.</text>
</comment>
<accession>A0A7X1E9V9</accession>
<sequence length="58" mass="6546">MTINYIAYIAVARLRRGPKPLALTALNRGDLDPIPTTLIVSRSLETGLYRIHEPNDQR</sequence>
<evidence type="ECO:0000313" key="2">
    <source>
        <dbReference type="Proteomes" id="UP000526501"/>
    </source>
</evidence>
<keyword evidence="2" id="KW-1185">Reference proteome</keyword>
<dbReference type="EMBL" id="JACHVC010000013">
    <property type="protein sequence ID" value="MBC2608255.1"/>
    <property type="molecule type" value="Genomic_DNA"/>
</dbReference>
<proteinExistence type="predicted"/>
<gene>
    <name evidence="1" type="ORF">H5P27_19525</name>
</gene>